<accession>A0AAD6ZD14</accession>
<sequence>MRSPRENLWASSTSAAASLPFHPTSTPLIRLTHPPPASFPCSHPPVFRIAFICTLAPPPRKAAALSSSVYGTVSRHTPGAARCACHSSASAYDDYDMLAARLSAALRPISGCGRVGPVLLLCLSSLPISIPCSPCSMFSHLPLPSPRRHLCRHSFLPSPPSLLISLVVKPSRNRLRSHTTRVSSRELAPLGLALLARIDERYVRRRSTRSNLASNRILLRSPPSLLPSFDAPRAHAIPIRARPLSPAPSFCSLLPPRPSGSSRAPLSQAQYTLLPDTNPAPSPALRSVDSAYTLPRLLIPTCSLRAKLGRA</sequence>
<dbReference type="Proteomes" id="UP001218218">
    <property type="component" value="Unassembled WGS sequence"/>
</dbReference>
<comment type="caution">
    <text evidence="1">The sequence shown here is derived from an EMBL/GenBank/DDBJ whole genome shotgun (WGS) entry which is preliminary data.</text>
</comment>
<evidence type="ECO:0000313" key="2">
    <source>
        <dbReference type="Proteomes" id="UP001218218"/>
    </source>
</evidence>
<gene>
    <name evidence="1" type="ORF">DFH08DRAFT_971751</name>
</gene>
<proteinExistence type="predicted"/>
<evidence type="ECO:0000313" key="1">
    <source>
        <dbReference type="EMBL" id="KAJ7315723.1"/>
    </source>
</evidence>
<dbReference type="AlphaFoldDB" id="A0AAD6ZD14"/>
<keyword evidence="2" id="KW-1185">Reference proteome</keyword>
<protein>
    <submittedName>
        <fullName evidence="1">Uncharacterized protein</fullName>
    </submittedName>
</protein>
<organism evidence="1 2">
    <name type="scientific">Mycena albidolilacea</name>
    <dbReference type="NCBI Taxonomy" id="1033008"/>
    <lineage>
        <taxon>Eukaryota</taxon>
        <taxon>Fungi</taxon>
        <taxon>Dikarya</taxon>
        <taxon>Basidiomycota</taxon>
        <taxon>Agaricomycotina</taxon>
        <taxon>Agaricomycetes</taxon>
        <taxon>Agaricomycetidae</taxon>
        <taxon>Agaricales</taxon>
        <taxon>Marasmiineae</taxon>
        <taxon>Mycenaceae</taxon>
        <taxon>Mycena</taxon>
    </lineage>
</organism>
<reference evidence="1" key="1">
    <citation type="submission" date="2023-03" db="EMBL/GenBank/DDBJ databases">
        <title>Massive genome expansion in bonnet fungi (Mycena s.s.) driven by repeated elements and novel gene families across ecological guilds.</title>
        <authorList>
            <consortium name="Lawrence Berkeley National Laboratory"/>
            <person name="Harder C.B."/>
            <person name="Miyauchi S."/>
            <person name="Viragh M."/>
            <person name="Kuo A."/>
            <person name="Thoen E."/>
            <person name="Andreopoulos B."/>
            <person name="Lu D."/>
            <person name="Skrede I."/>
            <person name="Drula E."/>
            <person name="Henrissat B."/>
            <person name="Morin E."/>
            <person name="Kohler A."/>
            <person name="Barry K."/>
            <person name="LaButti K."/>
            <person name="Morin E."/>
            <person name="Salamov A."/>
            <person name="Lipzen A."/>
            <person name="Mereny Z."/>
            <person name="Hegedus B."/>
            <person name="Baldrian P."/>
            <person name="Stursova M."/>
            <person name="Weitz H."/>
            <person name="Taylor A."/>
            <person name="Grigoriev I.V."/>
            <person name="Nagy L.G."/>
            <person name="Martin F."/>
            <person name="Kauserud H."/>
        </authorList>
    </citation>
    <scope>NUCLEOTIDE SEQUENCE</scope>
    <source>
        <strain evidence="1">CBHHK002</strain>
    </source>
</reference>
<name>A0AAD6ZD14_9AGAR</name>
<dbReference type="EMBL" id="JARIHO010000060">
    <property type="protein sequence ID" value="KAJ7315723.1"/>
    <property type="molecule type" value="Genomic_DNA"/>
</dbReference>